<dbReference type="Pfam" id="PF25361">
    <property type="entry name" value="AAA_lid_RFC1"/>
    <property type="match status" value="1"/>
</dbReference>
<feature type="compositionally biased region" description="Basic and acidic residues" evidence="11">
    <location>
        <begin position="992"/>
        <end position="1002"/>
    </location>
</feature>
<dbReference type="GO" id="GO:0003677">
    <property type="term" value="F:DNA binding"/>
    <property type="evidence" value="ECO:0007669"/>
    <property type="project" value="UniProtKB-KW"/>
</dbReference>
<evidence type="ECO:0000259" key="12">
    <source>
        <dbReference type="PROSITE" id="PS50172"/>
    </source>
</evidence>
<dbReference type="AlphaFoldDB" id="A0A6G1HEJ2"/>
<dbReference type="InterPro" id="IPR036420">
    <property type="entry name" value="BRCT_dom_sf"/>
</dbReference>
<evidence type="ECO:0000313" key="13">
    <source>
        <dbReference type="EMBL" id="KAF1991494.1"/>
    </source>
</evidence>
<feature type="compositionally biased region" description="Acidic residues" evidence="11">
    <location>
        <begin position="207"/>
        <end position="232"/>
    </location>
</feature>
<evidence type="ECO:0000256" key="11">
    <source>
        <dbReference type="SAM" id="MobiDB-lite"/>
    </source>
</evidence>
<feature type="compositionally biased region" description="Polar residues" evidence="11">
    <location>
        <begin position="115"/>
        <end position="135"/>
    </location>
</feature>
<name>A0A6G1HEJ2_9PEZI</name>
<feature type="compositionally biased region" description="Acidic residues" evidence="11">
    <location>
        <begin position="175"/>
        <end position="185"/>
    </location>
</feature>
<dbReference type="GO" id="GO:0016887">
    <property type="term" value="F:ATP hydrolysis activity"/>
    <property type="evidence" value="ECO:0007669"/>
    <property type="project" value="InterPro"/>
</dbReference>
<keyword evidence="7 10" id="KW-0067">ATP-binding</keyword>
<evidence type="ECO:0000256" key="1">
    <source>
        <dbReference type="ARBA" id="ARBA00004123"/>
    </source>
</evidence>
<dbReference type="SUPFAM" id="SSF52113">
    <property type="entry name" value="BRCT domain"/>
    <property type="match status" value="1"/>
</dbReference>
<keyword evidence="14" id="KW-1185">Reference proteome</keyword>
<dbReference type="PROSITE" id="PS50172">
    <property type="entry name" value="BRCT"/>
    <property type="match status" value="1"/>
</dbReference>
<dbReference type="Proteomes" id="UP000800041">
    <property type="component" value="Unassembled WGS sequence"/>
</dbReference>
<dbReference type="FunFam" id="3.40.50.10190:FF:000001">
    <property type="entry name" value="Replication factor C subunit 1"/>
    <property type="match status" value="1"/>
</dbReference>
<dbReference type="Gene3D" id="1.10.8.60">
    <property type="match status" value="1"/>
</dbReference>
<organism evidence="13 14">
    <name type="scientific">Aulographum hederae CBS 113979</name>
    <dbReference type="NCBI Taxonomy" id="1176131"/>
    <lineage>
        <taxon>Eukaryota</taxon>
        <taxon>Fungi</taxon>
        <taxon>Dikarya</taxon>
        <taxon>Ascomycota</taxon>
        <taxon>Pezizomycotina</taxon>
        <taxon>Dothideomycetes</taxon>
        <taxon>Pleosporomycetidae</taxon>
        <taxon>Aulographales</taxon>
        <taxon>Aulographaceae</taxon>
    </lineage>
</organism>
<evidence type="ECO:0000313" key="14">
    <source>
        <dbReference type="Proteomes" id="UP000800041"/>
    </source>
</evidence>
<feature type="compositionally biased region" description="Basic residues" evidence="11">
    <location>
        <begin position="1039"/>
        <end position="1052"/>
    </location>
</feature>
<evidence type="ECO:0000256" key="6">
    <source>
        <dbReference type="ARBA" id="ARBA00022741"/>
    </source>
</evidence>
<keyword evidence="5 10" id="KW-0235">DNA replication</keyword>
<dbReference type="GO" id="GO:0006281">
    <property type="term" value="P:DNA repair"/>
    <property type="evidence" value="ECO:0007669"/>
    <property type="project" value="InterPro"/>
</dbReference>
<comment type="subcellular location">
    <subcellularLocation>
        <location evidence="1 10">Nucleus</location>
    </subcellularLocation>
</comment>
<dbReference type="GO" id="GO:0005634">
    <property type="term" value="C:nucleus"/>
    <property type="evidence" value="ECO:0007669"/>
    <property type="project" value="UniProtKB-SubCell"/>
</dbReference>
<reference evidence="13" key="1">
    <citation type="journal article" date="2020" name="Stud. Mycol.">
        <title>101 Dothideomycetes genomes: a test case for predicting lifestyles and emergence of pathogens.</title>
        <authorList>
            <person name="Haridas S."/>
            <person name="Albert R."/>
            <person name="Binder M."/>
            <person name="Bloem J."/>
            <person name="Labutti K."/>
            <person name="Salamov A."/>
            <person name="Andreopoulos B."/>
            <person name="Baker S."/>
            <person name="Barry K."/>
            <person name="Bills G."/>
            <person name="Bluhm B."/>
            <person name="Cannon C."/>
            <person name="Castanera R."/>
            <person name="Culley D."/>
            <person name="Daum C."/>
            <person name="Ezra D."/>
            <person name="Gonzalez J."/>
            <person name="Henrissat B."/>
            <person name="Kuo A."/>
            <person name="Liang C."/>
            <person name="Lipzen A."/>
            <person name="Lutzoni F."/>
            <person name="Magnuson J."/>
            <person name="Mondo S."/>
            <person name="Nolan M."/>
            <person name="Ohm R."/>
            <person name="Pangilinan J."/>
            <person name="Park H.-J."/>
            <person name="Ramirez L."/>
            <person name="Alfaro M."/>
            <person name="Sun H."/>
            <person name="Tritt A."/>
            <person name="Yoshinaga Y."/>
            <person name="Zwiers L.-H."/>
            <person name="Turgeon B."/>
            <person name="Goodwin S."/>
            <person name="Spatafora J."/>
            <person name="Crous P."/>
            <person name="Grigoriev I."/>
        </authorList>
    </citation>
    <scope>NUCLEOTIDE SEQUENCE</scope>
    <source>
        <strain evidence="13">CBS 113979</strain>
    </source>
</reference>
<dbReference type="PRINTS" id="PR00364">
    <property type="entry name" value="DISEASERSIST"/>
</dbReference>
<accession>A0A6G1HEJ2</accession>
<dbReference type="InterPro" id="IPR013725">
    <property type="entry name" value="DNA_replication_fac_RFC1_C"/>
</dbReference>
<protein>
    <recommendedName>
        <fullName evidence="3 10">Replication factor C subunit 1</fullName>
    </recommendedName>
</protein>
<dbReference type="Gene3D" id="3.40.50.300">
    <property type="entry name" value="P-loop containing nucleotide triphosphate hydrolases"/>
    <property type="match status" value="1"/>
</dbReference>
<dbReference type="Pfam" id="PF08519">
    <property type="entry name" value="RFC1"/>
    <property type="match status" value="1"/>
</dbReference>
<dbReference type="InterPro" id="IPR027417">
    <property type="entry name" value="P-loop_NTPase"/>
</dbReference>
<dbReference type="GO" id="GO:0006271">
    <property type="term" value="P:DNA strand elongation involved in DNA replication"/>
    <property type="evidence" value="ECO:0007669"/>
    <property type="project" value="UniProtKB-ARBA"/>
</dbReference>
<evidence type="ECO:0000256" key="3">
    <source>
        <dbReference type="ARBA" id="ARBA00020401"/>
    </source>
</evidence>
<dbReference type="InterPro" id="IPR003959">
    <property type="entry name" value="ATPase_AAA_core"/>
</dbReference>
<dbReference type="FunFam" id="1.10.8.60:FF:000021">
    <property type="entry name" value="Replication factor C subunit 1"/>
    <property type="match status" value="1"/>
</dbReference>
<evidence type="ECO:0000256" key="2">
    <source>
        <dbReference type="ARBA" id="ARBA00006116"/>
    </source>
</evidence>
<evidence type="ECO:0000256" key="4">
    <source>
        <dbReference type="ARBA" id="ARBA00022553"/>
    </source>
</evidence>
<feature type="region of interest" description="Disordered" evidence="11">
    <location>
        <begin position="992"/>
        <end position="1086"/>
    </location>
</feature>
<comment type="similarity">
    <text evidence="2 10">Belongs to the activator 1 large subunit family.</text>
</comment>
<dbReference type="EMBL" id="ML977139">
    <property type="protein sequence ID" value="KAF1991494.1"/>
    <property type="molecule type" value="Genomic_DNA"/>
</dbReference>
<evidence type="ECO:0000256" key="5">
    <source>
        <dbReference type="ARBA" id="ARBA00022705"/>
    </source>
</evidence>
<dbReference type="GO" id="GO:0005663">
    <property type="term" value="C:DNA replication factor C complex"/>
    <property type="evidence" value="ECO:0007669"/>
    <property type="project" value="InterPro"/>
</dbReference>
<evidence type="ECO:0000256" key="9">
    <source>
        <dbReference type="ARBA" id="ARBA00023242"/>
    </source>
</evidence>
<feature type="domain" description="BRCT" evidence="12">
    <location>
        <begin position="343"/>
        <end position="422"/>
    </location>
</feature>
<dbReference type="InterPro" id="IPR003593">
    <property type="entry name" value="AAA+_ATPase"/>
</dbReference>
<dbReference type="GO" id="GO:0003689">
    <property type="term" value="F:DNA clamp loader activity"/>
    <property type="evidence" value="ECO:0007669"/>
    <property type="project" value="UniProtKB-UniRule"/>
</dbReference>
<sequence>MPSDIRSFFGGKLAPKPTPSKDEQQSSSKAKPKPKKRNSKVVEDSDDDVVETQAPKKPTPKKAPAKKEKIPSPPPVETTASDYFGSNKPKRSDAITTAAKRSEPTPKSTPKKANGKTNGTALKTPNDTQENGVRTSSRKKTYTKVNLNDDLDAFDLDDDEGVHAAEYKKNGRTDDYEEGDSDDEVILPKRKERGNGVQSKLNKQDDDFTPDEDVDMHDVDPEDDMLQPDPEESIAVNKPAKKTASRKRKSEVVEIDDDGDEAPPAKKGKAAPKPKSKATPKKSKKQDVTDSAEIQAIMASIPTVVAPKPPPKDASGKAKFQFGGQHANSGPPPAAGSKELPSGAENCLAGLTFVFTGLLDTLSRDEGQSLVKQYGGKCMTAPSKNTKFVVLGADAGPKKLETIEKLNITTINEEGLFELIRKLPANGGDSAAAATFSAKKEKAMEKIKEMAEEMEKQDRRKGGARGAGASKGAVAGAKPTSSSKPAEDAVDSRLWTVKYAPTQINQICGNKIQVERLQTWLRAFQNNLKSNFKKPGKDGSGTYRAVMIHGPPGIGKTTAAHLVANLEGYDVVESNASDTRSKKLVESGLKGVLDTNSMHGYFAAAGEKVTASKKKLVLIMDEVDGMSAGDRGGVGALAKVCKQTSVPMILICNDRKLPKMKPFDFVTFDLAFRRPTTDQIRSRIMTINYREGIKMPTPVINALIEGTHADIRQVVNMISTAKLDQEAMDFDKSKDMSKAWQKHVMLKPWDITSKILGGGLFAAASKATLNDKTELYFNDHDFSYLMLQENYLGTSPAAASNYQGRERGLKLLELVDKAAESISDGDLVDRMIHGSEQQWSLMPTHAVFSFVRPASFIAGSMAGHSTRFTAWLGKNSAQGRMMRLVKEIQGHMRMRSSGDAKEIRQQYVPVLWQKLLKKLQVDGKDAVGDIIDLMDSYFLTKDDFDAISELGVGYMDMEKLKIDSNAKSAFTRTYNQLSHPLPFIKASNVIEPKKQAKEKPDLEEAVEESDEGEVVDEAPEAEDDDAAPDFSKDKYVSVPKKKKAPAAKRKKGAAGDGEDSDEDAKPKAKRGKGKDAAGKAKAKGKK</sequence>
<dbReference type="SMART" id="SM00382">
    <property type="entry name" value="AAA"/>
    <property type="match status" value="1"/>
</dbReference>
<feature type="compositionally biased region" description="Basic residues" evidence="11">
    <location>
        <begin position="239"/>
        <end position="249"/>
    </location>
</feature>
<keyword evidence="8" id="KW-0238">DNA-binding</keyword>
<feature type="compositionally biased region" description="Acidic residues" evidence="11">
    <location>
        <begin position="149"/>
        <end position="160"/>
    </location>
</feature>
<dbReference type="InterPro" id="IPR001357">
    <property type="entry name" value="BRCT_dom"/>
</dbReference>
<dbReference type="SUPFAM" id="SSF52540">
    <property type="entry name" value="P-loop containing nucleoside triphosphate hydrolases"/>
    <property type="match status" value="1"/>
</dbReference>
<dbReference type="FunFam" id="3.40.50.300:FF:000395">
    <property type="entry name" value="Replication factor C subunit 1"/>
    <property type="match status" value="1"/>
</dbReference>
<dbReference type="Pfam" id="PF00004">
    <property type="entry name" value="AAA"/>
    <property type="match status" value="1"/>
</dbReference>
<keyword evidence="6 10" id="KW-0547">Nucleotide-binding</keyword>
<keyword evidence="4" id="KW-0597">Phosphoprotein</keyword>
<dbReference type="InterPro" id="IPR008921">
    <property type="entry name" value="DNA_pol3_clamp-load_cplx_C"/>
</dbReference>
<feature type="compositionally biased region" description="Low complexity" evidence="11">
    <location>
        <begin position="467"/>
        <end position="478"/>
    </location>
</feature>
<dbReference type="FunFam" id="1.20.272.10:FF:000005">
    <property type="entry name" value="Replication factor C subunit 1"/>
    <property type="match status" value="1"/>
</dbReference>
<dbReference type="Gene3D" id="1.20.272.10">
    <property type="match status" value="1"/>
</dbReference>
<dbReference type="Pfam" id="PF00533">
    <property type="entry name" value="BRCT"/>
    <property type="match status" value="1"/>
</dbReference>
<dbReference type="SUPFAM" id="SSF48019">
    <property type="entry name" value="post-AAA+ oligomerization domain-like"/>
    <property type="match status" value="1"/>
</dbReference>
<dbReference type="SMART" id="SM00292">
    <property type="entry name" value="BRCT"/>
    <property type="match status" value="1"/>
</dbReference>
<evidence type="ECO:0000256" key="10">
    <source>
        <dbReference type="PIRNR" id="PIRNR036578"/>
    </source>
</evidence>
<feature type="region of interest" description="Disordered" evidence="11">
    <location>
        <begin position="1"/>
        <end position="341"/>
    </location>
</feature>
<evidence type="ECO:0000256" key="8">
    <source>
        <dbReference type="ARBA" id="ARBA00023125"/>
    </source>
</evidence>
<keyword evidence="9 10" id="KW-0539">Nucleus</keyword>
<evidence type="ECO:0000256" key="7">
    <source>
        <dbReference type="ARBA" id="ARBA00022840"/>
    </source>
</evidence>
<feature type="compositionally biased region" description="Acidic residues" evidence="11">
    <location>
        <begin position="1003"/>
        <end position="1027"/>
    </location>
</feature>
<dbReference type="CDD" id="cd00009">
    <property type="entry name" value="AAA"/>
    <property type="match status" value="1"/>
</dbReference>
<dbReference type="PANTHER" id="PTHR23389">
    <property type="entry name" value="CHROMOSOME TRANSMISSION FIDELITY FACTOR 18"/>
    <property type="match status" value="1"/>
</dbReference>
<feature type="compositionally biased region" description="Basic and acidic residues" evidence="11">
    <location>
        <begin position="161"/>
        <end position="174"/>
    </location>
</feature>
<feature type="compositionally biased region" description="Basic residues" evidence="11">
    <location>
        <begin position="30"/>
        <end position="39"/>
    </location>
</feature>
<feature type="compositionally biased region" description="Basic residues" evidence="11">
    <location>
        <begin position="266"/>
        <end position="284"/>
    </location>
</feature>
<feature type="region of interest" description="Disordered" evidence="11">
    <location>
        <begin position="453"/>
        <end position="489"/>
    </location>
</feature>
<gene>
    <name evidence="13" type="ORF">K402DRAFT_126252</name>
</gene>
<dbReference type="GO" id="GO:0005524">
    <property type="term" value="F:ATP binding"/>
    <property type="evidence" value="ECO:0007669"/>
    <property type="project" value="UniProtKB-UniRule"/>
</dbReference>
<dbReference type="InterPro" id="IPR012178">
    <property type="entry name" value="RFC1"/>
</dbReference>
<dbReference type="PANTHER" id="PTHR23389:SF6">
    <property type="entry name" value="REPLICATION FACTOR C SUBUNIT 1"/>
    <property type="match status" value="1"/>
</dbReference>
<dbReference type="Gene3D" id="3.40.50.10190">
    <property type="entry name" value="BRCT domain"/>
    <property type="match status" value="1"/>
</dbReference>
<dbReference type="PIRSF" id="PIRSF036578">
    <property type="entry name" value="RFC1"/>
    <property type="match status" value="1"/>
</dbReference>
<proteinExistence type="inferred from homology"/>
<dbReference type="OrthoDB" id="446168at2759"/>